<dbReference type="Proteomes" id="UP001054252">
    <property type="component" value="Unassembled WGS sequence"/>
</dbReference>
<dbReference type="AlphaFoldDB" id="A0AAV5KIE8"/>
<dbReference type="GO" id="GO:0005634">
    <property type="term" value="C:nucleus"/>
    <property type="evidence" value="ECO:0007669"/>
    <property type="project" value="UniProtKB-SubCell"/>
</dbReference>
<evidence type="ECO:0000259" key="7">
    <source>
        <dbReference type="PROSITE" id="PS50863"/>
    </source>
</evidence>
<dbReference type="PROSITE" id="PS50863">
    <property type="entry name" value="B3"/>
    <property type="match status" value="1"/>
</dbReference>
<organism evidence="8 9">
    <name type="scientific">Rubroshorea leprosula</name>
    <dbReference type="NCBI Taxonomy" id="152421"/>
    <lineage>
        <taxon>Eukaryota</taxon>
        <taxon>Viridiplantae</taxon>
        <taxon>Streptophyta</taxon>
        <taxon>Embryophyta</taxon>
        <taxon>Tracheophyta</taxon>
        <taxon>Spermatophyta</taxon>
        <taxon>Magnoliopsida</taxon>
        <taxon>eudicotyledons</taxon>
        <taxon>Gunneridae</taxon>
        <taxon>Pentapetalae</taxon>
        <taxon>rosids</taxon>
        <taxon>malvids</taxon>
        <taxon>Malvales</taxon>
        <taxon>Dipterocarpaceae</taxon>
        <taxon>Rubroshorea</taxon>
    </lineage>
</organism>
<dbReference type="SUPFAM" id="SSF101936">
    <property type="entry name" value="DNA-binding pseudobarrel domain"/>
    <property type="match status" value="2"/>
</dbReference>
<dbReference type="PANTHER" id="PTHR31920">
    <property type="entry name" value="B3 DOMAIN-CONTAINING"/>
    <property type="match status" value="1"/>
</dbReference>
<keyword evidence="4" id="KW-0804">Transcription</keyword>
<evidence type="ECO:0000256" key="4">
    <source>
        <dbReference type="ARBA" id="ARBA00023163"/>
    </source>
</evidence>
<feature type="region of interest" description="Disordered" evidence="6">
    <location>
        <begin position="175"/>
        <end position="228"/>
    </location>
</feature>
<dbReference type="InterPro" id="IPR003340">
    <property type="entry name" value="B3_DNA-bd"/>
</dbReference>
<evidence type="ECO:0000256" key="1">
    <source>
        <dbReference type="ARBA" id="ARBA00004123"/>
    </source>
</evidence>
<evidence type="ECO:0000313" key="8">
    <source>
        <dbReference type="EMBL" id="GKV24370.1"/>
    </source>
</evidence>
<keyword evidence="5" id="KW-0539">Nucleus</keyword>
<protein>
    <recommendedName>
        <fullName evidence="7">TF-B3 domain-containing protein</fullName>
    </recommendedName>
</protein>
<dbReference type="InterPro" id="IPR050655">
    <property type="entry name" value="Plant_B3_domain"/>
</dbReference>
<proteinExistence type="predicted"/>
<dbReference type="CDD" id="cd10017">
    <property type="entry name" value="B3_DNA"/>
    <property type="match status" value="1"/>
</dbReference>
<evidence type="ECO:0000313" key="9">
    <source>
        <dbReference type="Proteomes" id="UP001054252"/>
    </source>
</evidence>
<feature type="compositionally biased region" description="Acidic residues" evidence="6">
    <location>
        <begin position="196"/>
        <end position="218"/>
    </location>
</feature>
<dbReference type="Pfam" id="PF02362">
    <property type="entry name" value="B3"/>
    <property type="match status" value="1"/>
</dbReference>
<name>A0AAV5KIE8_9ROSI</name>
<reference evidence="8 9" key="1">
    <citation type="journal article" date="2021" name="Commun. Biol.">
        <title>The genome of Shorea leprosula (Dipterocarpaceae) highlights the ecological relevance of drought in aseasonal tropical rainforests.</title>
        <authorList>
            <person name="Ng K.K.S."/>
            <person name="Kobayashi M.J."/>
            <person name="Fawcett J.A."/>
            <person name="Hatakeyama M."/>
            <person name="Paape T."/>
            <person name="Ng C.H."/>
            <person name="Ang C.C."/>
            <person name="Tnah L.H."/>
            <person name="Lee C.T."/>
            <person name="Nishiyama T."/>
            <person name="Sese J."/>
            <person name="O'Brien M.J."/>
            <person name="Copetti D."/>
            <person name="Mohd Noor M.I."/>
            <person name="Ong R.C."/>
            <person name="Putra M."/>
            <person name="Sireger I.Z."/>
            <person name="Indrioko S."/>
            <person name="Kosugi Y."/>
            <person name="Izuno A."/>
            <person name="Isagi Y."/>
            <person name="Lee S.L."/>
            <person name="Shimizu K.K."/>
        </authorList>
    </citation>
    <scope>NUCLEOTIDE SEQUENCE [LARGE SCALE GENOMIC DNA]</scope>
    <source>
        <strain evidence="8">214</strain>
    </source>
</reference>
<sequence>MSSLVYSLECVDCKTGTPLDGEGSPQCQGAHPHPMINVVQLSVASIKKMVNVRTKKFPDFFKVYVPEHSSERLHIPDAFVTCLVAAGVVLEKAILRSQTGKIWQVKVNTDCSRAYFHGGWKKFVKDLSLEFGDFLTFRYVKNSLFDFKIFGKSGCEESTRTDCVKNKVRLEEVGDVSMSMEEETGDGHGYKNVSYTEEEEEESDFGDDNADDELEESEHDMLGKEEDEEEEVELRSFVQAKNPTFVVEFAPGRRNELFIKTKLIKDFNLKLEEEISFLDPIGRSWPGKVKKWKDGRTVISGWRAVTEHNFMDEHDRCVCEILLPREGRVKNVRVIKVHIIRGR</sequence>
<evidence type="ECO:0000256" key="6">
    <source>
        <dbReference type="SAM" id="MobiDB-lite"/>
    </source>
</evidence>
<dbReference type="Gene3D" id="2.40.330.10">
    <property type="entry name" value="DNA-binding pseudobarrel domain"/>
    <property type="match status" value="2"/>
</dbReference>
<comment type="caution">
    <text evidence="8">The sequence shown here is derived from an EMBL/GenBank/DDBJ whole genome shotgun (WGS) entry which is preliminary data.</text>
</comment>
<keyword evidence="3" id="KW-0238">DNA-binding</keyword>
<dbReference type="PANTHER" id="PTHR31920:SF148">
    <property type="entry name" value="B3 DOMAIN-CONTAINING PROTEIN OS03G0621600"/>
    <property type="match status" value="1"/>
</dbReference>
<dbReference type="EMBL" id="BPVZ01000065">
    <property type="protein sequence ID" value="GKV24370.1"/>
    <property type="molecule type" value="Genomic_DNA"/>
</dbReference>
<feature type="domain" description="TF-B3" evidence="7">
    <location>
        <begin position="58"/>
        <end position="153"/>
    </location>
</feature>
<evidence type="ECO:0000256" key="5">
    <source>
        <dbReference type="ARBA" id="ARBA00023242"/>
    </source>
</evidence>
<dbReference type="InterPro" id="IPR015300">
    <property type="entry name" value="DNA-bd_pseudobarrel_sf"/>
</dbReference>
<evidence type="ECO:0000256" key="2">
    <source>
        <dbReference type="ARBA" id="ARBA00023015"/>
    </source>
</evidence>
<evidence type="ECO:0000256" key="3">
    <source>
        <dbReference type="ARBA" id="ARBA00023125"/>
    </source>
</evidence>
<keyword evidence="9" id="KW-1185">Reference proteome</keyword>
<keyword evidence="2" id="KW-0805">Transcription regulation</keyword>
<gene>
    <name evidence="8" type="ORF">SLEP1_g33990</name>
</gene>
<accession>A0AAV5KIE8</accession>
<comment type="subcellular location">
    <subcellularLocation>
        <location evidence="1">Nucleus</location>
    </subcellularLocation>
</comment>
<dbReference type="SMART" id="SM01019">
    <property type="entry name" value="B3"/>
    <property type="match status" value="2"/>
</dbReference>
<dbReference type="GO" id="GO:0003677">
    <property type="term" value="F:DNA binding"/>
    <property type="evidence" value="ECO:0007669"/>
    <property type="project" value="UniProtKB-KW"/>
</dbReference>